<evidence type="ECO:0000313" key="1">
    <source>
        <dbReference type="EMBL" id="CAL5971524.1"/>
    </source>
</evidence>
<reference evidence="1 3" key="1">
    <citation type="submission" date="2024-07" db="EMBL/GenBank/DDBJ databases">
        <authorList>
            <person name="Akdeniz Z."/>
        </authorList>
    </citation>
    <scope>NUCLEOTIDE SEQUENCE [LARGE SCALE GENOMIC DNA]</scope>
</reference>
<name>A0ABP1GMA6_9EUKA</name>
<sequence length="288" mass="32756">MIKSICHIELDIEQGPVIKDQLIRSDYKIPPKLLQLPFLAQKQVPNQLFYHIYSLGEDYCLSTTVATPSDNKRKFLQSAVTIVFTVGSLPNLYEIGSVILKGILSENLQLSFYESLMTLNLTSFQSKLVRFQSTSSFSCLPDFALFPLYASLIYLCENKQVLISEQQAEPHFSSIFCFVASQLLSDIITIHSEPLFDPMADDFDSKLKQFSKGPTIIGTNNEYVKKKLKNWTTPKRNDKENVFTTVRKISCFVTGSKLFKGGEKDICGQFLGVCFGEQWKDWAEKHLK</sequence>
<proteinExistence type="predicted"/>
<dbReference type="Proteomes" id="UP001642409">
    <property type="component" value="Unassembled WGS sequence"/>
</dbReference>
<dbReference type="EMBL" id="CAXDID020000002">
    <property type="protein sequence ID" value="CAL5971524.1"/>
    <property type="molecule type" value="Genomic_DNA"/>
</dbReference>
<accession>A0ABP1GMA6</accession>
<comment type="caution">
    <text evidence="1">The sequence shown here is derived from an EMBL/GenBank/DDBJ whole genome shotgun (WGS) entry which is preliminary data.</text>
</comment>
<protein>
    <submittedName>
        <fullName evidence="1">Hypothetical_protein</fullName>
    </submittedName>
</protein>
<organism evidence="1 3">
    <name type="scientific">Hexamita inflata</name>
    <dbReference type="NCBI Taxonomy" id="28002"/>
    <lineage>
        <taxon>Eukaryota</taxon>
        <taxon>Metamonada</taxon>
        <taxon>Diplomonadida</taxon>
        <taxon>Hexamitidae</taxon>
        <taxon>Hexamitinae</taxon>
        <taxon>Hexamita</taxon>
    </lineage>
</organism>
<evidence type="ECO:0000313" key="3">
    <source>
        <dbReference type="Proteomes" id="UP001642409"/>
    </source>
</evidence>
<gene>
    <name evidence="2" type="ORF">HINF_LOCUS11912</name>
    <name evidence="1" type="ORF">HINF_LOCUS1464</name>
</gene>
<evidence type="ECO:0000313" key="2">
    <source>
        <dbReference type="EMBL" id="CAL5991080.1"/>
    </source>
</evidence>
<dbReference type="EMBL" id="CAXDID020000026">
    <property type="protein sequence ID" value="CAL5991080.1"/>
    <property type="molecule type" value="Genomic_DNA"/>
</dbReference>
<keyword evidence="3" id="KW-1185">Reference proteome</keyword>